<sequence length="236" mass="27378">MSVKAIDLVTHSKESLDFFVGKCNEDFRADATLSLYQKIITKHREANDIKSLINDDDFIKLIHSTLRAWDMDQRGARMACVEDFSRSVRNYTENLAELYNYKLYDDIFDDLSEIKRMLKPVFLNLKVMESTRKIVGVSKVLHFLLPDLIMPIDGKFTLNGVFGYNKNSKDHDEEFKTFCEVLDRFYEIKERLDLGPEDVDGEQWNQSVPKLIDNALIGFLVAESEEISAFLEANRQ</sequence>
<reference evidence="1 2" key="1">
    <citation type="submission" date="2020-12" db="EMBL/GenBank/DDBJ databases">
        <title>Geomonas sp. Red259, isolated from paddy soil.</title>
        <authorList>
            <person name="Xu Z."/>
            <person name="Zhang Z."/>
            <person name="Masuda Y."/>
            <person name="Itoh H."/>
            <person name="Senoo K."/>
        </authorList>
    </citation>
    <scope>NUCLEOTIDE SEQUENCE [LARGE SCALE GENOMIC DNA]</scope>
    <source>
        <strain evidence="1 2">Red259</strain>
    </source>
</reference>
<proteinExistence type="predicted"/>
<accession>A0ABS0YQI7</accession>
<evidence type="ECO:0000313" key="2">
    <source>
        <dbReference type="Proteomes" id="UP000641025"/>
    </source>
</evidence>
<keyword evidence="2" id="KW-1185">Reference proteome</keyword>
<dbReference type="EMBL" id="JAEMHK010000003">
    <property type="protein sequence ID" value="MBJ6799760.1"/>
    <property type="molecule type" value="Genomic_DNA"/>
</dbReference>
<organism evidence="1 2">
    <name type="scientific">Geomonas propionica</name>
    <dbReference type="NCBI Taxonomy" id="2798582"/>
    <lineage>
        <taxon>Bacteria</taxon>
        <taxon>Pseudomonadati</taxon>
        <taxon>Thermodesulfobacteriota</taxon>
        <taxon>Desulfuromonadia</taxon>
        <taxon>Geobacterales</taxon>
        <taxon>Geobacteraceae</taxon>
        <taxon>Geomonas</taxon>
    </lineage>
</organism>
<comment type="caution">
    <text evidence="1">The sequence shown here is derived from an EMBL/GenBank/DDBJ whole genome shotgun (WGS) entry which is preliminary data.</text>
</comment>
<protein>
    <submittedName>
        <fullName evidence="1">Uncharacterized protein</fullName>
    </submittedName>
</protein>
<name>A0ABS0YQI7_9BACT</name>
<evidence type="ECO:0000313" key="1">
    <source>
        <dbReference type="EMBL" id="MBJ6799760.1"/>
    </source>
</evidence>
<gene>
    <name evidence="1" type="ORF">JFN90_06370</name>
</gene>
<dbReference type="Proteomes" id="UP000641025">
    <property type="component" value="Unassembled WGS sequence"/>
</dbReference>
<dbReference type="RefSeq" id="WP_199394262.1">
    <property type="nucleotide sequence ID" value="NZ_JAEMHK010000003.1"/>
</dbReference>